<dbReference type="EMBL" id="BLKM01000707">
    <property type="protein sequence ID" value="GFG37635.1"/>
    <property type="molecule type" value="Genomic_DNA"/>
</dbReference>
<dbReference type="AlphaFoldDB" id="A0A6L2Q4D1"/>
<dbReference type="GO" id="GO:1905515">
    <property type="term" value="P:non-motile cilium assembly"/>
    <property type="evidence" value="ECO:0007669"/>
    <property type="project" value="TreeGrafter"/>
</dbReference>
<dbReference type="GO" id="GO:0035869">
    <property type="term" value="C:ciliary transition zone"/>
    <property type="evidence" value="ECO:0007669"/>
    <property type="project" value="TreeGrafter"/>
</dbReference>
<dbReference type="OrthoDB" id="2162143at2759"/>
<dbReference type="InterPro" id="IPR056290">
    <property type="entry name" value="CEPT76/DRC7_peptidase-like_dom"/>
</dbReference>
<accession>A0A6L2Q4D1</accession>
<gene>
    <name evidence="2" type="ORF">Cfor_03891</name>
</gene>
<dbReference type="Pfam" id="PF24652">
    <property type="entry name" value="CEP76_C"/>
    <property type="match status" value="1"/>
</dbReference>
<dbReference type="Gene3D" id="2.60.40.150">
    <property type="entry name" value="C2 domain"/>
    <property type="match status" value="1"/>
</dbReference>
<dbReference type="InParanoid" id="A0A6L2Q4D1"/>
<evidence type="ECO:0000259" key="1">
    <source>
        <dbReference type="PROSITE" id="PS50004"/>
    </source>
</evidence>
<dbReference type="InterPro" id="IPR056288">
    <property type="entry name" value="CEP76_C"/>
</dbReference>
<name>A0A6L2Q4D1_COPFO</name>
<feature type="domain" description="C2" evidence="1">
    <location>
        <begin position="29"/>
        <end position="184"/>
    </location>
</feature>
<dbReference type="InterPro" id="IPR000008">
    <property type="entry name" value="C2_dom"/>
</dbReference>
<dbReference type="Pfam" id="PF24656">
    <property type="entry name" value="CEPT76_peptidase"/>
    <property type="match status" value="1"/>
</dbReference>
<dbReference type="PANTHER" id="PTHR20837">
    <property type="entry name" value="CENTROSOMAL PROTEIN-RELATED"/>
    <property type="match status" value="1"/>
</dbReference>
<dbReference type="GO" id="GO:1904491">
    <property type="term" value="P:protein localization to ciliary transition zone"/>
    <property type="evidence" value="ECO:0007669"/>
    <property type="project" value="TreeGrafter"/>
</dbReference>
<evidence type="ECO:0000313" key="3">
    <source>
        <dbReference type="Proteomes" id="UP000502823"/>
    </source>
</evidence>
<keyword evidence="3" id="KW-1185">Reference proteome</keyword>
<organism evidence="2 3">
    <name type="scientific">Coptotermes formosanus</name>
    <name type="common">Formosan subterranean termite</name>
    <dbReference type="NCBI Taxonomy" id="36987"/>
    <lineage>
        <taxon>Eukaryota</taxon>
        <taxon>Metazoa</taxon>
        <taxon>Ecdysozoa</taxon>
        <taxon>Arthropoda</taxon>
        <taxon>Hexapoda</taxon>
        <taxon>Insecta</taxon>
        <taxon>Pterygota</taxon>
        <taxon>Neoptera</taxon>
        <taxon>Polyneoptera</taxon>
        <taxon>Dictyoptera</taxon>
        <taxon>Blattodea</taxon>
        <taxon>Blattoidea</taxon>
        <taxon>Termitoidae</taxon>
        <taxon>Rhinotermitidae</taxon>
        <taxon>Coptotermes</taxon>
    </lineage>
</organism>
<sequence length="607" mass="69051">MEDQVPDIGTLGVTFMKWLQPKRPLRPIRKERKKVTMQNLAGQEVKVIVNVIHAFEVPVRKDVDTIAGGQQSPPFSMVPVRPFVEVSFQGVSARTMAAEGANPTWNQNLQLLLKPPSGDYSPGSLQSIQDNLYLHLFDEIIVDLLEDDRMRETNIHQRLERNWLGSLQIPFSTLYFNSRIEGTFKLYSPPVLLGYEKAAHHQFSGITVSGDSQQTLPPRDATFLSLFITIQPALNPPEPFKEKLESNELAFMEEHLENWELQVAKQVPHRKVKTLVIDISGKSVCITRFFRPLAPPVLLAGQQATEEMAARFVSMIPVIGGSTLFPGLFDIWLTSDQVLRLLSGDSEDHAVLLCCFLMYLGKKAWLLLGTGIPHGPTAYVLTREEEQHGFNYWLWDAASGQKYSIQDSFCPLQKVFCLINDENVWANVQREELPRHTRFNVTHRSDWWPVFGRNVAAPMGSVQPATLDYIATSVSATQMLQDRIEKQLKDSLMKWRKTSRTLWNRYCIATLRKLLPALEHAMWNSQNLSSPNHIQELQHILGSHKMCGFPINLPYTNMEAIVEAMKATGVHYNENPDVEFALAVYIHPFPNNVLSVWVYVASLIKRR</sequence>
<proteinExistence type="predicted"/>
<dbReference type="SUPFAM" id="SSF49562">
    <property type="entry name" value="C2 domain (Calcium/lipid-binding domain, CaLB)"/>
    <property type="match status" value="1"/>
</dbReference>
<dbReference type="InterPro" id="IPR035892">
    <property type="entry name" value="C2_domain_sf"/>
</dbReference>
<evidence type="ECO:0000313" key="2">
    <source>
        <dbReference type="EMBL" id="GFG37635.1"/>
    </source>
</evidence>
<dbReference type="InterPro" id="IPR052434">
    <property type="entry name" value="Tectonic-like_complex_comp"/>
</dbReference>
<reference evidence="3" key="1">
    <citation type="submission" date="2020-01" db="EMBL/GenBank/DDBJ databases">
        <title>Draft genome sequence of the Termite Coptotermes fromosanus.</title>
        <authorList>
            <person name="Itakura S."/>
            <person name="Yosikawa Y."/>
            <person name="Umezawa K."/>
        </authorList>
    </citation>
    <scope>NUCLEOTIDE SEQUENCE [LARGE SCALE GENOMIC DNA]</scope>
</reference>
<protein>
    <recommendedName>
        <fullName evidence="1">C2 domain-containing protein</fullName>
    </recommendedName>
</protein>
<dbReference type="PROSITE" id="PS50004">
    <property type="entry name" value="C2"/>
    <property type="match status" value="1"/>
</dbReference>
<dbReference type="PANTHER" id="PTHR20837:SF0">
    <property type="entry name" value="COILED-COIL AND C2 DOMAIN-CONTAINING PROTEIN 2A"/>
    <property type="match status" value="1"/>
</dbReference>
<comment type="caution">
    <text evidence="2">The sequence shown here is derived from an EMBL/GenBank/DDBJ whole genome shotgun (WGS) entry which is preliminary data.</text>
</comment>
<dbReference type="Proteomes" id="UP000502823">
    <property type="component" value="Unassembled WGS sequence"/>
</dbReference>